<dbReference type="InterPro" id="IPR001958">
    <property type="entry name" value="Tet-R_TetA/multi-R_MdtG-like"/>
</dbReference>
<dbReference type="Proteomes" id="UP000242682">
    <property type="component" value="Unassembled WGS sequence"/>
</dbReference>
<evidence type="ECO:0000256" key="2">
    <source>
        <dbReference type="ARBA" id="ARBA00022448"/>
    </source>
</evidence>
<sequence length="412" mass="44371">MSPTQRKKISILMITMFIAITSFGITGPVIPAYLESIGQGGMASGMIIAIFAGAQLLFAPLGGKWTDLYGRRKMIIIGLAMITFSGFLFYATDLLWVLYTARVIGGIGDAFLIPAVFAYTADVTSLEKRAKGTGLVTASVSLGLVAGPVIMLFMSGYSVKAPFLVSAFIALASVLFAFAFLKESDPSRTGQENVRNLEDEESMSQKIARSTKMPYFLPLIITFVMSFGLVAFESIFGLVLNDEFSASVQDIALICIAIQGVSVLTQLFAVDRLIRRFGEVPVLITFLVVASTGFLLALFAGSYVMFFVATLIIFMAMSILRPVLNILISKLAKGEVGFAMGLSTSYMGIGNVIGPISAGMLYDTKMVYPFILGLSMLMVTIGITVAWYHSNGRKTISANADETRALEAESLV</sequence>
<dbReference type="InterPro" id="IPR036259">
    <property type="entry name" value="MFS_trans_sf"/>
</dbReference>
<name>A0A2P8GQY8_9BACL</name>
<comment type="subcellular location">
    <subcellularLocation>
        <location evidence="1">Cell membrane</location>
        <topology evidence="1">Multi-pass membrane protein</topology>
    </subcellularLocation>
</comment>
<keyword evidence="5 7" id="KW-1133">Transmembrane helix</keyword>
<feature type="transmembrane region" description="Helical" evidence="7">
    <location>
        <begin position="251"/>
        <end position="270"/>
    </location>
</feature>
<feature type="transmembrane region" description="Helical" evidence="7">
    <location>
        <begin position="282"/>
        <end position="300"/>
    </location>
</feature>
<dbReference type="GO" id="GO:0005886">
    <property type="term" value="C:plasma membrane"/>
    <property type="evidence" value="ECO:0007669"/>
    <property type="project" value="UniProtKB-SubCell"/>
</dbReference>
<evidence type="ECO:0000256" key="3">
    <source>
        <dbReference type="ARBA" id="ARBA00022475"/>
    </source>
</evidence>
<dbReference type="InterPro" id="IPR050171">
    <property type="entry name" value="MFS_Transporters"/>
</dbReference>
<dbReference type="AlphaFoldDB" id="A0A2P8GQY8"/>
<evidence type="ECO:0000259" key="8">
    <source>
        <dbReference type="PROSITE" id="PS50850"/>
    </source>
</evidence>
<evidence type="ECO:0000313" key="9">
    <source>
        <dbReference type="EMBL" id="PSL36389.1"/>
    </source>
</evidence>
<dbReference type="PROSITE" id="PS50850">
    <property type="entry name" value="MFS"/>
    <property type="match status" value="1"/>
</dbReference>
<evidence type="ECO:0000256" key="1">
    <source>
        <dbReference type="ARBA" id="ARBA00004651"/>
    </source>
</evidence>
<keyword evidence="3" id="KW-1003">Cell membrane</keyword>
<dbReference type="GO" id="GO:0022857">
    <property type="term" value="F:transmembrane transporter activity"/>
    <property type="evidence" value="ECO:0007669"/>
    <property type="project" value="InterPro"/>
</dbReference>
<feature type="transmembrane region" description="Helical" evidence="7">
    <location>
        <begin position="40"/>
        <end position="62"/>
    </location>
</feature>
<feature type="transmembrane region" description="Helical" evidence="7">
    <location>
        <begin position="12"/>
        <end position="34"/>
    </location>
</feature>
<feature type="transmembrane region" description="Helical" evidence="7">
    <location>
        <begin position="306"/>
        <end position="324"/>
    </location>
</feature>
<evidence type="ECO:0000256" key="5">
    <source>
        <dbReference type="ARBA" id="ARBA00022989"/>
    </source>
</evidence>
<reference evidence="9 10" key="1">
    <citation type="submission" date="2018-03" db="EMBL/GenBank/DDBJ databases">
        <title>Genomic Encyclopedia of Type Strains, Phase III (KMG-III): the genomes of soil and plant-associated and newly described type strains.</title>
        <authorList>
            <person name="Whitman W."/>
        </authorList>
    </citation>
    <scope>NUCLEOTIDE SEQUENCE [LARGE SCALE GENOMIC DNA]</scope>
    <source>
        <strain evidence="9 10">CGMCC 1.12259</strain>
    </source>
</reference>
<evidence type="ECO:0000256" key="6">
    <source>
        <dbReference type="ARBA" id="ARBA00023136"/>
    </source>
</evidence>
<dbReference type="Pfam" id="PF07690">
    <property type="entry name" value="MFS_1"/>
    <property type="match status" value="1"/>
</dbReference>
<protein>
    <submittedName>
        <fullName evidence="9">DHA1 family multidrug resistance protein-like MFS transporter</fullName>
    </submittedName>
</protein>
<comment type="caution">
    <text evidence="9">The sequence shown here is derived from an EMBL/GenBank/DDBJ whole genome shotgun (WGS) entry which is preliminary data.</text>
</comment>
<evidence type="ECO:0000313" key="10">
    <source>
        <dbReference type="Proteomes" id="UP000242682"/>
    </source>
</evidence>
<dbReference type="PANTHER" id="PTHR23517:SF3">
    <property type="entry name" value="INTEGRAL MEMBRANE TRANSPORT PROTEIN"/>
    <property type="match status" value="1"/>
</dbReference>
<keyword evidence="6 7" id="KW-0472">Membrane</keyword>
<dbReference type="EMBL" id="PYAT01000007">
    <property type="protein sequence ID" value="PSL36389.1"/>
    <property type="molecule type" value="Genomic_DNA"/>
</dbReference>
<gene>
    <name evidence="9" type="ORF">B0H99_107211</name>
</gene>
<evidence type="ECO:0000256" key="4">
    <source>
        <dbReference type="ARBA" id="ARBA00022692"/>
    </source>
</evidence>
<dbReference type="CDD" id="cd17325">
    <property type="entry name" value="MFS_MdtG_SLC18_like"/>
    <property type="match status" value="1"/>
</dbReference>
<proteinExistence type="predicted"/>
<dbReference type="RefSeq" id="WP_106533740.1">
    <property type="nucleotide sequence ID" value="NZ_PYAT01000007.1"/>
</dbReference>
<keyword evidence="10" id="KW-1185">Reference proteome</keyword>
<feature type="transmembrane region" description="Helical" evidence="7">
    <location>
        <begin position="97"/>
        <end position="121"/>
    </location>
</feature>
<dbReference type="InterPro" id="IPR020846">
    <property type="entry name" value="MFS_dom"/>
</dbReference>
<dbReference type="OrthoDB" id="9793283at2"/>
<dbReference type="SUPFAM" id="SSF103473">
    <property type="entry name" value="MFS general substrate transporter"/>
    <property type="match status" value="1"/>
</dbReference>
<keyword evidence="2" id="KW-0813">Transport</keyword>
<feature type="transmembrane region" description="Helical" evidence="7">
    <location>
        <begin position="133"/>
        <end position="155"/>
    </location>
</feature>
<feature type="transmembrane region" description="Helical" evidence="7">
    <location>
        <begin position="161"/>
        <end position="181"/>
    </location>
</feature>
<keyword evidence="4 7" id="KW-0812">Transmembrane</keyword>
<dbReference type="PANTHER" id="PTHR23517">
    <property type="entry name" value="RESISTANCE PROTEIN MDTM, PUTATIVE-RELATED-RELATED"/>
    <property type="match status" value="1"/>
</dbReference>
<accession>A0A2P8GQY8</accession>
<dbReference type="PRINTS" id="PR01035">
    <property type="entry name" value="TCRTETA"/>
</dbReference>
<feature type="transmembrane region" description="Helical" evidence="7">
    <location>
        <begin position="366"/>
        <end position="388"/>
    </location>
</feature>
<evidence type="ECO:0000256" key="7">
    <source>
        <dbReference type="SAM" id="Phobius"/>
    </source>
</evidence>
<feature type="transmembrane region" description="Helical" evidence="7">
    <location>
        <begin position="74"/>
        <end position="91"/>
    </location>
</feature>
<organism evidence="9 10">
    <name type="scientific">Planomicrobium soli</name>
    <dbReference type="NCBI Taxonomy" id="1176648"/>
    <lineage>
        <taxon>Bacteria</taxon>
        <taxon>Bacillati</taxon>
        <taxon>Bacillota</taxon>
        <taxon>Bacilli</taxon>
        <taxon>Bacillales</taxon>
        <taxon>Caryophanaceae</taxon>
        <taxon>Planomicrobium</taxon>
    </lineage>
</organism>
<feature type="transmembrane region" description="Helical" evidence="7">
    <location>
        <begin position="336"/>
        <end position="354"/>
    </location>
</feature>
<dbReference type="Gene3D" id="1.20.1250.20">
    <property type="entry name" value="MFS general substrate transporter like domains"/>
    <property type="match status" value="1"/>
</dbReference>
<dbReference type="InterPro" id="IPR011701">
    <property type="entry name" value="MFS"/>
</dbReference>
<feature type="domain" description="Major facilitator superfamily (MFS) profile" evidence="8">
    <location>
        <begin position="8"/>
        <end position="394"/>
    </location>
</feature>
<feature type="transmembrane region" description="Helical" evidence="7">
    <location>
        <begin position="215"/>
        <end position="239"/>
    </location>
</feature>